<dbReference type="PANTHER" id="PTHR30483">
    <property type="entry name" value="LEUCINE-SPECIFIC-BINDING PROTEIN"/>
    <property type="match status" value="1"/>
</dbReference>
<organism evidence="5 6">
    <name type="scientific">Methylocapsa polymorpha</name>
    <dbReference type="NCBI Taxonomy" id="3080828"/>
    <lineage>
        <taxon>Bacteria</taxon>
        <taxon>Pseudomonadati</taxon>
        <taxon>Pseudomonadota</taxon>
        <taxon>Alphaproteobacteria</taxon>
        <taxon>Hyphomicrobiales</taxon>
        <taxon>Beijerinckiaceae</taxon>
        <taxon>Methylocapsa</taxon>
    </lineage>
</organism>
<keyword evidence="6" id="KW-1185">Reference proteome</keyword>
<dbReference type="Pfam" id="PF13458">
    <property type="entry name" value="Peripla_BP_6"/>
    <property type="match status" value="1"/>
</dbReference>
<dbReference type="EMBL" id="CP136862">
    <property type="protein sequence ID" value="WOJ89798.1"/>
    <property type="molecule type" value="Genomic_DNA"/>
</dbReference>
<evidence type="ECO:0000256" key="2">
    <source>
        <dbReference type="ARBA" id="ARBA00022729"/>
    </source>
</evidence>
<dbReference type="Proteomes" id="UP001626536">
    <property type="component" value="Chromosome"/>
</dbReference>
<dbReference type="SUPFAM" id="SSF53822">
    <property type="entry name" value="Periplasmic binding protein-like I"/>
    <property type="match status" value="1"/>
</dbReference>
<evidence type="ECO:0000313" key="5">
    <source>
        <dbReference type="EMBL" id="WOJ89798.1"/>
    </source>
</evidence>
<evidence type="ECO:0000259" key="4">
    <source>
        <dbReference type="Pfam" id="PF13458"/>
    </source>
</evidence>
<protein>
    <submittedName>
        <fullName evidence="5">Penicillin-binding protein activator</fullName>
    </submittedName>
</protein>
<dbReference type="Gene3D" id="3.40.50.2300">
    <property type="match status" value="2"/>
</dbReference>
<name>A0ABZ0HTB9_9HYPH</name>
<dbReference type="InterPro" id="IPR028081">
    <property type="entry name" value="Leu-bd"/>
</dbReference>
<dbReference type="InterPro" id="IPR051010">
    <property type="entry name" value="BCAA_transport"/>
</dbReference>
<evidence type="ECO:0000256" key="1">
    <source>
        <dbReference type="ARBA" id="ARBA00010062"/>
    </source>
</evidence>
<evidence type="ECO:0000256" key="3">
    <source>
        <dbReference type="ARBA" id="ARBA00022970"/>
    </source>
</evidence>
<dbReference type="RefSeq" id="WP_407339244.1">
    <property type="nucleotide sequence ID" value="NZ_CP136862.1"/>
</dbReference>
<keyword evidence="3" id="KW-0813">Transport</keyword>
<keyword evidence="2" id="KW-0732">Signal</keyword>
<accession>A0ABZ0HTB9</accession>
<feature type="domain" description="Leucine-binding protein" evidence="4">
    <location>
        <begin position="78"/>
        <end position="400"/>
    </location>
</feature>
<sequence>MKVFSRGRSQRKERLRSSDVAGFGLLRALGALSLALSLGACNSLGGAFGGGGVGELSGTPPKAAAPAPAAAEQIGSGPVRVGLILPLTQSSGPSVVGLSLRNAAELALSEAGGNDLTLLVKDDHSTPEGARAAAQAAFADGADLVIGPLFAPNVREVGRAARSAGKPVIAFSTDSSTAGQGLYLLSFLVESYVDRIVDYSASKGKKSIAALIPDNDYGRVAEGAFQQAAARNNVRVMAIEHYQPQTLPAAAQKIAALGDQIDSLFIPEQADAMPSVSQTLTTAGINAKKVQILGTGLWNDARVLKLPALQGAWFAAPDNGGFNAFATRYRAKFNTDPTRISTLSYDAVSLAAALAHTQGSQRYSENVLTNRSGFNGADGVFRFRPDGSNERGLMVLQINNGLATPISPAPHSFAGVASAT</sequence>
<keyword evidence="3" id="KW-0029">Amino-acid transport</keyword>
<gene>
    <name evidence="5" type="ORF">RZS28_00330</name>
</gene>
<dbReference type="InterPro" id="IPR028082">
    <property type="entry name" value="Peripla_BP_I"/>
</dbReference>
<comment type="similarity">
    <text evidence="1">Belongs to the leucine-binding protein family.</text>
</comment>
<proteinExistence type="inferred from homology"/>
<evidence type="ECO:0000313" key="6">
    <source>
        <dbReference type="Proteomes" id="UP001626536"/>
    </source>
</evidence>
<dbReference type="CDD" id="cd06339">
    <property type="entry name" value="PBP1_YraM_LppC_lipoprotein-like"/>
    <property type="match status" value="1"/>
</dbReference>
<dbReference type="PANTHER" id="PTHR30483:SF6">
    <property type="entry name" value="PERIPLASMIC BINDING PROTEIN OF ABC TRANSPORTER FOR NATURAL AMINO ACIDS"/>
    <property type="match status" value="1"/>
</dbReference>
<reference evidence="5 6" key="1">
    <citation type="submission" date="2023-10" db="EMBL/GenBank/DDBJ databases">
        <title>Novel methanotroph of the genus Methylocapsa from a subarctic wetland.</title>
        <authorList>
            <person name="Belova S.E."/>
            <person name="Oshkin I.Y."/>
            <person name="Miroshnikov K."/>
            <person name="Dedysh S.N."/>
        </authorList>
    </citation>
    <scope>NUCLEOTIDE SEQUENCE [LARGE SCALE GENOMIC DNA]</scope>
    <source>
        <strain evidence="5 6">RX1</strain>
    </source>
</reference>